<organism evidence="1 2">
    <name type="scientific">Dreissena polymorpha</name>
    <name type="common">Zebra mussel</name>
    <name type="synonym">Mytilus polymorpha</name>
    <dbReference type="NCBI Taxonomy" id="45954"/>
    <lineage>
        <taxon>Eukaryota</taxon>
        <taxon>Metazoa</taxon>
        <taxon>Spiralia</taxon>
        <taxon>Lophotrochozoa</taxon>
        <taxon>Mollusca</taxon>
        <taxon>Bivalvia</taxon>
        <taxon>Autobranchia</taxon>
        <taxon>Heteroconchia</taxon>
        <taxon>Euheterodonta</taxon>
        <taxon>Imparidentia</taxon>
        <taxon>Neoheterodontei</taxon>
        <taxon>Myida</taxon>
        <taxon>Dreissenoidea</taxon>
        <taxon>Dreissenidae</taxon>
        <taxon>Dreissena</taxon>
    </lineage>
</organism>
<dbReference type="AlphaFoldDB" id="A0A9D4KAQ3"/>
<sequence length="166" mass="18899">MPSLKMNCNRLKCLWPNSSFHSRRCIAPKIVDFASRHVMEVLNLTIKPALCSASRIRLPSAQVVTSRNYKKQHKRVCYAILSTKGELGIVNYYLHESHTDSCVAHINRLEVVGFINPHVRHLLHVRETSVQELIPVDEIMEQVFLLDGNKNTVCVSRLPNFHGLCG</sequence>
<reference evidence="1" key="2">
    <citation type="submission" date="2020-11" db="EMBL/GenBank/DDBJ databases">
        <authorList>
            <person name="McCartney M.A."/>
            <person name="Auch B."/>
            <person name="Kono T."/>
            <person name="Mallez S."/>
            <person name="Becker A."/>
            <person name="Gohl D.M."/>
            <person name="Silverstein K.A.T."/>
            <person name="Koren S."/>
            <person name="Bechman K.B."/>
            <person name="Herman A."/>
            <person name="Abrahante J.E."/>
            <person name="Garbe J."/>
        </authorList>
    </citation>
    <scope>NUCLEOTIDE SEQUENCE</scope>
    <source>
        <strain evidence="1">Duluth1</strain>
        <tissue evidence="1">Whole animal</tissue>
    </source>
</reference>
<reference evidence="1" key="1">
    <citation type="journal article" date="2019" name="bioRxiv">
        <title>The Genome of the Zebra Mussel, Dreissena polymorpha: A Resource for Invasive Species Research.</title>
        <authorList>
            <person name="McCartney M.A."/>
            <person name="Auch B."/>
            <person name="Kono T."/>
            <person name="Mallez S."/>
            <person name="Zhang Y."/>
            <person name="Obille A."/>
            <person name="Becker A."/>
            <person name="Abrahante J.E."/>
            <person name="Garbe J."/>
            <person name="Badalamenti J.P."/>
            <person name="Herman A."/>
            <person name="Mangelson H."/>
            <person name="Liachko I."/>
            <person name="Sullivan S."/>
            <person name="Sone E.D."/>
            <person name="Koren S."/>
            <person name="Silverstein K.A.T."/>
            <person name="Beckman K.B."/>
            <person name="Gohl D.M."/>
        </authorList>
    </citation>
    <scope>NUCLEOTIDE SEQUENCE</scope>
    <source>
        <strain evidence="1">Duluth1</strain>
        <tissue evidence="1">Whole animal</tissue>
    </source>
</reference>
<keyword evidence="2" id="KW-1185">Reference proteome</keyword>
<proteinExistence type="predicted"/>
<dbReference type="Proteomes" id="UP000828390">
    <property type="component" value="Unassembled WGS sequence"/>
</dbReference>
<evidence type="ECO:0000313" key="1">
    <source>
        <dbReference type="EMBL" id="KAH3836317.1"/>
    </source>
</evidence>
<dbReference type="EMBL" id="JAIWYP010000004">
    <property type="protein sequence ID" value="KAH3836317.1"/>
    <property type="molecule type" value="Genomic_DNA"/>
</dbReference>
<protein>
    <submittedName>
        <fullName evidence="1">Uncharacterized protein</fullName>
    </submittedName>
</protein>
<evidence type="ECO:0000313" key="2">
    <source>
        <dbReference type="Proteomes" id="UP000828390"/>
    </source>
</evidence>
<accession>A0A9D4KAQ3</accession>
<gene>
    <name evidence="1" type="ORF">DPMN_109687</name>
</gene>
<comment type="caution">
    <text evidence="1">The sequence shown here is derived from an EMBL/GenBank/DDBJ whole genome shotgun (WGS) entry which is preliminary data.</text>
</comment>
<name>A0A9D4KAQ3_DREPO</name>